<gene>
    <name evidence="2" type="ORF">DFJ65_2957</name>
</gene>
<evidence type="ECO:0000313" key="3">
    <source>
        <dbReference type="Proteomes" id="UP000256253"/>
    </source>
</evidence>
<accession>A0A3D9UQZ1</accession>
<protein>
    <submittedName>
        <fullName evidence="2">Uncharacterized protein</fullName>
    </submittedName>
</protein>
<dbReference type="RefSeq" id="WP_115923652.1">
    <property type="nucleotide sequence ID" value="NZ_QTUA01000001.1"/>
</dbReference>
<keyword evidence="3" id="KW-1185">Reference proteome</keyword>
<reference evidence="2 3" key="1">
    <citation type="submission" date="2018-08" db="EMBL/GenBank/DDBJ databases">
        <title>Sequencing the genomes of 1000 actinobacteria strains.</title>
        <authorList>
            <person name="Klenk H.-P."/>
        </authorList>
    </citation>
    <scope>NUCLEOTIDE SEQUENCE [LARGE SCALE GENOMIC DNA]</scope>
    <source>
        <strain evidence="2 3">DSM 22967</strain>
    </source>
</reference>
<name>A0A3D9UQZ1_9MICO</name>
<evidence type="ECO:0000313" key="2">
    <source>
        <dbReference type="EMBL" id="REF31872.1"/>
    </source>
</evidence>
<dbReference type="Proteomes" id="UP000256253">
    <property type="component" value="Unassembled WGS sequence"/>
</dbReference>
<dbReference type="EMBL" id="QTUA01000001">
    <property type="protein sequence ID" value="REF31872.1"/>
    <property type="molecule type" value="Genomic_DNA"/>
</dbReference>
<dbReference type="AlphaFoldDB" id="A0A3D9UQZ1"/>
<sequence>MSLVKPGIVDGTNTPSPEPGHLRRDADGALLSHVIAPQTVAAAVAGAIETGVAEVDIVEP</sequence>
<feature type="region of interest" description="Disordered" evidence="1">
    <location>
        <begin position="1"/>
        <end position="24"/>
    </location>
</feature>
<organism evidence="2 3">
    <name type="scientific">Calidifontibacter indicus</name>
    <dbReference type="NCBI Taxonomy" id="419650"/>
    <lineage>
        <taxon>Bacteria</taxon>
        <taxon>Bacillati</taxon>
        <taxon>Actinomycetota</taxon>
        <taxon>Actinomycetes</taxon>
        <taxon>Micrococcales</taxon>
        <taxon>Dermacoccaceae</taxon>
        <taxon>Calidifontibacter</taxon>
    </lineage>
</organism>
<proteinExistence type="predicted"/>
<comment type="caution">
    <text evidence="2">The sequence shown here is derived from an EMBL/GenBank/DDBJ whole genome shotgun (WGS) entry which is preliminary data.</text>
</comment>
<evidence type="ECO:0000256" key="1">
    <source>
        <dbReference type="SAM" id="MobiDB-lite"/>
    </source>
</evidence>